<keyword evidence="3" id="KW-1185">Reference proteome</keyword>
<keyword evidence="2" id="KW-0255">Endonuclease</keyword>
<dbReference type="Proteomes" id="UP001320168">
    <property type="component" value="Unassembled WGS sequence"/>
</dbReference>
<sequence length="218" mass="24417">MFKEQVIDRIASEFGSPSRETEKVIAWDFGRSHGVVVQKDQPNKDDFAFVWLPYPPGSEPIPEIALEYTAETGRHSNTYPSPGLERGKPALKLIIASSEELDDLIVYVKAFKSFKPLPKFKASRTPESHLGPLAEKSLIRVDTAAMPKPMPIKPRREAIPRAVQREVWQRDGGKCVECSSNAKLCFDHIVPFSKGGSNTVRNIQLLCERCNLSKGNRL</sequence>
<dbReference type="InterPro" id="IPR003615">
    <property type="entry name" value="HNH_nuc"/>
</dbReference>
<dbReference type="GO" id="GO:0004519">
    <property type="term" value="F:endonuclease activity"/>
    <property type="evidence" value="ECO:0007669"/>
    <property type="project" value="UniProtKB-KW"/>
</dbReference>
<keyword evidence="2" id="KW-0540">Nuclease</keyword>
<evidence type="ECO:0000313" key="2">
    <source>
        <dbReference type="EMBL" id="MCE8001645.1"/>
    </source>
</evidence>
<dbReference type="InterPro" id="IPR002711">
    <property type="entry name" value="HNH"/>
</dbReference>
<proteinExistence type="predicted"/>
<dbReference type="RefSeq" id="WP_234268496.1">
    <property type="nucleotide sequence ID" value="NZ_JABFTX010000001.1"/>
</dbReference>
<evidence type="ECO:0000313" key="3">
    <source>
        <dbReference type="Proteomes" id="UP001320168"/>
    </source>
</evidence>
<organism evidence="2 3">
    <name type="scientific">Billgrantia ethanolica</name>
    <dbReference type="NCBI Taxonomy" id="2733486"/>
    <lineage>
        <taxon>Bacteria</taxon>
        <taxon>Pseudomonadati</taxon>
        <taxon>Pseudomonadota</taxon>
        <taxon>Gammaproteobacteria</taxon>
        <taxon>Oceanospirillales</taxon>
        <taxon>Halomonadaceae</taxon>
        <taxon>Billgrantia</taxon>
    </lineage>
</organism>
<dbReference type="InterPro" id="IPR052892">
    <property type="entry name" value="NA-targeting_endonuclease"/>
</dbReference>
<accession>A0ABS8ZZ20</accession>
<dbReference type="SMART" id="SM00507">
    <property type="entry name" value="HNHc"/>
    <property type="match status" value="1"/>
</dbReference>
<comment type="caution">
    <text evidence="2">The sequence shown here is derived from an EMBL/GenBank/DDBJ whole genome shotgun (WGS) entry which is preliminary data.</text>
</comment>
<reference evidence="2 3" key="1">
    <citation type="journal article" date="2021" name="Front. Microbiol.">
        <title>Aerobic Denitrification and Heterotrophic Sulfur Oxidation in the Genus Halomonas Revealed by Six Novel Species Characterizations and Genome-Based Analysis.</title>
        <authorList>
            <person name="Wang L."/>
            <person name="Shao Z."/>
        </authorList>
    </citation>
    <scope>NUCLEOTIDE SEQUENCE [LARGE SCALE GENOMIC DNA]</scope>
    <source>
        <strain evidence="2 3">MCCC 1A11081</strain>
    </source>
</reference>
<dbReference type="CDD" id="cd00085">
    <property type="entry name" value="HNHc"/>
    <property type="match status" value="1"/>
</dbReference>
<gene>
    <name evidence="2" type="ORF">HOP53_02215</name>
</gene>
<name>A0ABS8ZZ20_9GAMM</name>
<dbReference type="Pfam" id="PF01844">
    <property type="entry name" value="HNH"/>
    <property type="match status" value="1"/>
</dbReference>
<feature type="domain" description="HNH nuclease" evidence="1">
    <location>
        <begin position="162"/>
        <end position="212"/>
    </location>
</feature>
<dbReference type="EMBL" id="JABFTX010000001">
    <property type="protein sequence ID" value="MCE8001645.1"/>
    <property type="molecule type" value="Genomic_DNA"/>
</dbReference>
<dbReference type="PANTHER" id="PTHR33877">
    <property type="entry name" value="SLL1193 PROTEIN"/>
    <property type="match status" value="1"/>
</dbReference>
<dbReference type="Gene3D" id="1.10.30.50">
    <property type="match status" value="1"/>
</dbReference>
<protein>
    <submittedName>
        <fullName evidence="2">HNH endonuclease</fullName>
    </submittedName>
</protein>
<keyword evidence="2" id="KW-0378">Hydrolase</keyword>
<evidence type="ECO:0000259" key="1">
    <source>
        <dbReference type="SMART" id="SM00507"/>
    </source>
</evidence>
<dbReference type="PANTHER" id="PTHR33877:SF1">
    <property type="entry name" value="TYPE IV METHYL-DIRECTED RESTRICTION ENZYME ECOKMCRA"/>
    <property type="match status" value="1"/>
</dbReference>